<proteinExistence type="predicted"/>
<protein>
    <submittedName>
        <fullName evidence="1">Uncharacterized protein</fullName>
    </submittedName>
</protein>
<dbReference type="InParanoid" id="G2Y880"/>
<dbReference type="EMBL" id="FQ790296">
    <property type="protein sequence ID" value="CCD48808.1"/>
    <property type="molecule type" value="Genomic_DNA"/>
</dbReference>
<evidence type="ECO:0000313" key="1">
    <source>
        <dbReference type="EMBL" id="CCD48808.1"/>
    </source>
</evidence>
<evidence type="ECO:0000313" key="2">
    <source>
        <dbReference type="Proteomes" id="UP000008177"/>
    </source>
</evidence>
<reference evidence="2" key="1">
    <citation type="journal article" date="2011" name="PLoS Genet.">
        <title>Genomic analysis of the necrotrophic fungal pathogens Sclerotinia sclerotiorum and Botrytis cinerea.</title>
        <authorList>
            <person name="Amselem J."/>
            <person name="Cuomo C.A."/>
            <person name="van Kan J.A."/>
            <person name="Viaud M."/>
            <person name="Benito E.P."/>
            <person name="Couloux A."/>
            <person name="Coutinho P.M."/>
            <person name="de Vries R.P."/>
            <person name="Dyer P.S."/>
            <person name="Fillinger S."/>
            <person name="Fournier E."/>
            <person name="Gout L."/>
            <person name="Hahn M."/>
            <person name="Kohn L."/>
            <person name="Lapalu N."/>
            <person name="Plummer K.M."/>
            <person name="Pradier J.M."/>
            <person name="Quevillon E."/>
            <person name="Sharon A."/>
            <person name="Simon A."/>
            <person name="ten Have A."/>
            <person name="Tudzynski B."/>
            <person name="Tudzynski P."/>
            <person name="Wincker P."/>
            <person name="Andrew M."/>
            <person name="Anthouard V."/>
            <person name="Beever R.E."/>
            <person name="Beffa R."/>
            <person name="Benoit I."/>
            <person name="Bouzid O."/>
            <person name="Brault B."/>
            <person name="Chen Z."/>
            <person name="Choquer M."/>
            <person name="Collemare J."/>
            <person name="Cotton P."/>
            <person name="Danchin E.G."/>
            <person name="Da Silva C."/>
            <person name="Gautier A."/>
            <person name="Giraud C."/>
            <person name="Giraud T."/>
            <person name="Gonzalez C."/>
            <person name="Grossetete S."/>
            <person name="Guldener U."/>
            <person name="Henrissat B."/>
            <person name="Howlett B.J."/>
            <person name="Kodira C."/>
            <person name="Kretschmer M."/>
            <person name="Lappartient A."/>
            <person name="Leroch M."/>
            <person name="Levis C."/>
            <person name="Mauceli E."/>
            <person name="Neuveglise C."/>
            <person name="Oeser B."/>
            <person name="Pearson M."/>
            <person name="Poulain J."/>
            <person name="Poussereau N."/>
            <person name="Quesneville H."/>
            <person name="Rascle C."/>
            <person name="Schumacher J."/>
            <person name="Segurens B."/>
            <person name="Sexton A."/>
            <person name="Silva E."/>
            <person name="Sirven C."/>
            <person name="Soanes D.M."/>
            <person name="Talbot N.J."/>
            <person name="Templeton M."/>
            <person name="Yandava C."/>
            <person name="Yarden O."/>
            <person name="Zeng Q."/>
            <person name="Rollins J.A."/>
            <person name="Lebrun M.H."/>
            <person name="Dickman M."/>
        </authorList>
    </citation>
    <scope>NUCLEOTIDE SEQUENCE [LARGE SCALE GENOMIC DNA]</scope>
    <source>
        <strain evidence="2">T4</strain>
    </source>
</reference>
<dbReference type="Proteomes" id="UP000008177">
    <property type="component" value="Unplaced contigs"/>
</dbReference>
<sequence length="40" mass="4527">MAEKLSKPPDINPRFAMGIGSAWSSLRGFHMFNRTNAKMM</sequence>
<name>G2Y880_BOTF4</name>
<organism evidence="1 2">
    <name type="scientific">Botryotinia fuckeliana (strain T4)</name>
    <name type="common">Noble rot fungus</name>
    <name type="synonym">Botrytis cinerea</name>
    <dbReference type="NCBI Taxonomy" id="999810"/>
    <lineage>
        <taxon>Eukaryota</taxon>
        <taxon>Fungi</taxon>
        <taxon>Dikarya</taxon>
        <taxon>Ascomycota</taxon>
        <taxon>Pezizomycotina</taxon>
        <taxon>Leotiomycetes</taxon>
        <taxon>Helotiales</taxon>
        <taxon>Sclerotiniaceae</taxon>
        <taxon>Botrytis</taxon>
    </lineage>
</organism>
<dbReference type="HOGENOM" id="CLU_3299265_0_0_1"/>
<dbReference type="AlphaFoldDB" id="G2Y880"/>
<gene>
    <name evidence="1" type="ORF">BofuT4_uP034500.1</name>
</gene>
<accession>G2Y880</accession>